<dbReference type="KEGG" id="pmuc:ING2E5A_2618"/>
<dbReference type="SUPFAM" id="SSF48230">
    <property type="entry name" value="Chondroitin AC/alginate lyase"/>
    <property type="match status" value="1"/>
</dbReference>
<feature type="domain" description="Heparinase II/III-like C-terminal" evidence="5">
    <location>
        <begin position="388"/>
        <end position="604"/>
    </location>
</feature>
<organism evidence="7 8">
    <name type="scientific">Petrimonas mucosa</name>
    <dbReference type="NCBI Taxonomy" id="1642646"/>
    <lineage>
        <taxon>Bacteria</taxon>
        <taxon>Pseudomonadati</taxon>
        <taxon>Bacteroidota</taxon>
        <taxon>Bacteroidia</taxon>
        <taxon>Bacteroidales</taxon>
        <taxon>Dysgonomonadaceae</taxon>
        <taxon>Petrimonas</taxon>
    </lineage>
</organism>
<protein>
    <submittedName>
        <fullName evidence="7">Heparin-sulfate lyase</fullName>
        <ecNumber evidence="7">4.2.2.8</ecNumber>
    </submittedName>
</protein>
<dbReference type="Pfam" id="PF07940">
    <property type="entry name" value="Hepar_II_III_C"/>
    <property type="match status" value="1"/>
</dbReference>
<accession>A0A1G4GA39</accession>
<evidence type="ECO:0000313" key="7">
    <source>
        <dbReference type="EMBL" id="SCM59414.1"/>
    </source>
</evidence>
<comment type="subcellular location">
    <subcellularLocation>
        <location evidence="1">Periplasm</location>
    </subcellularLocation>
</comment>
<evidence type="ECO:0000256" key="1">
    <source>
        <dbReference type="ARBA" id="ARBA00004418"/>
    </source>
</evidence>
<dbReference type="Gene3D" id="1.50.10.100">
    <property type="entry name" value="Chondroitin AC/alginate lyase"/>
    <property type="match status" value="1"/>
</dbReference>
<dbReference type="RefSeq" id="WP_071137705.1">
    <property type="nucleotide sequence ID" value="NZ_JBMNSM010000059.1"/>
</dbReference>
<reference evidence="7 8" key="1">
    <citation type="submission" date="2016-08" db="EMBL/GenBank/DDBJ databases">
        <authorList>
            <person name="Seilhamer J.J."/>
        </authorList>
    </citation>
    <scope>NUCLEOTIDE SEQUENCE [LARGE SCALE GENOMIC DNA]</scope>
    <source>
        <strain evidence="7">ING2-E5A</strain>
    </source>
</reference>
<dbReference type="GO" id="GO:0015021">
    <property type="term" value="F:heparin-sulfate lyase activity"/>
    <property type="evidence" value="ECO:0007669"/>
    <property type="project" value="UniProtKB-EC"/>
</dbReference>
<dbReference type="AlphaFoldDB" id="A0A1G4GA39"/>
<evidence type="ECO:0000259" key="5">
    <source>
        <dbReference type="Pfam" id="PF07940"/>
    </source>
</evidence>
<keyword evidence="8" id="KW-1185">Reference proteome</keyword>
<keyword evidence="4 7" id="KW-0456">Lyase</keyword>
<evidence type="ECO:0000313" key="8">
    <source>
        <dbReference type="Proteomes" id="UP000178485"/>
    </source>
</evidence>
<evidence type="ECO:0000256" key="3">
    <source>
        <dbReference type="ARBA" id="ARBA00022764"/>
    </source>
</evidence>
<gene>
    <name evidence="7" type="primary">hepC3</name>
    <name evidence="7" type="ORF">ING2E5A_2618</name>
</gene>
<dbReference type="EC" id="4.2.2.8" evidence="7"/>
<evidence type="ECO:0000259" key="6">
    <source>
        <dbReference type="Pfam" id="PF16889"/>
    </source>
</evidence>
<dbReference type="Gene3D" id="2.70.98.70">
    <property type="match status" value="1"/>
</dbReference>
<dbReference type="PANTHER" id="PTHR39210:SF1">
    <property type="entry name" value="HEPARIN-SULFATE LYASE"/>
    <property type="match status" value="1"/>
</dbReference>
<dbReference type="InterPro" id="IPR012480">
    <property type="entry name" value="Hepar_II_III_C"/>
</dbReference>
<proteinExistence type="predicted"/>
<evidence type="ECO:0000256" key="2">
    <source>
        <dbReference type="ARBA" id="ARBA00022729"/>
    </source>
</evidence>
<dbReference type="InterPro" id="IPR031680">
    <property type="entry name" value="Hepar_II_III_N"/>
</dbReference>
<dbReference type="STRING" id="1642646.ING2E5A_2618"/>
<dbReference type="Proteomes" id="UP000178485">
    <property type="component" value="Chromosome i"/>
</dbReference>
<sequence length="657" mass="75789">MSKTSLVILLHLFALLPIFGKQQNNLQSDKCPSEKQSVECLLEKLDLPAALEKEILQSKEREKQGAVLLDYFRSRRGIHHPVKREDRIGSLGNLASKADIEMADDALKHIFVGQPAYPRFFCGDDIDWGARPVPDDEWVWQLNRMYFWNAMGRAYWHTGDERYARAWGEQLIDWVRKNPYDEEHSYAWRSIETGIRGNSWCELYQRFIDSPSFTPEVLIHFLNSLHDHATLLMIKYTTNSNWALMEAEGLAFIAILFPEFKESPAWRSEAFRRLNVEIDKQVYPDGHQRELAMGYHVGCISWFLRSYELAKMNGLAEAFPRSYEKKIEKMCEVPMKLCHPDGTVVQFGDAWTGEPGQYKSRFMAWSKLFNREDFLYMATGGAEGKAPAERAFALPESGLYSMRSSWERDAIFLALKCGPDGGGHSQPDNGTFGLYAGGRILMPDAGSYIYSGDWEGRAWFRQTKVHQTLTLDDRNSAYAPALLKWECHNDLDLLVVENRSYDDLTHRRSVLFVDKRYFVIIDEAYGSAAGDVELHFQLAPGEPIVDKKRYSIETSYPEGWNLFLKCSREMGEMELREEEGWVSHVYTVKEPRSAFCFHVKKNGREKVVRYVTLLLPYNGVKPDIRVKLLNESADRPLSNVNLEITEYGQKKWIGYTL</sequence>
<dbReference type="EMBL" id="LT608328">
    <property type="protein sequence ID" value="SCM59414.1"/>
    <property type="molecule type" value="Genomic_DNA"/>
</dbReference>
<keyword evidence="2" id="KW-0732">Signal</keyword>
<dbReference type="Pfam" id="PF16889">
    <property type="entry name" value="Hepar_II_III_N"/>
    <property type="match status" value="1"/>
</dbReference>
<name>A0A1G4GA39_9BACT</name>
<dbReference type="PANTHER" id="PTHR39210">
    <property type="entry name" value="HEPARIN-SULFATE LYASE"/>
    <property type="match status" value="1"/>
</dbReference>
<keyword evidence="3" id="KW-0574">Periplasm</keyword>
<dbReference type="InterPro" id="IPR008929">
    <property type="entry name" value="Chondroitin_lyas"/>
</dbReference>
<dbReference type="GO" id="GO:0042597">
    <property type="term" value="C:periplasmic space"/>
    <property type="evidence" value="ECO:0007669"/>
    <property type="project" value="UniProtKB-SubCell"/>
</dbReference>
<evidence type="ECO:0000256" key="4">
    <source>
        <dbReference type="ARBA" id="ARBA00023239"/>
    </source>
</evidence>
<feature type="domain" description="Heparin-sulfate lyase N-terminal" evidence="6">
    <location>
        <begin position="53"/>
        <end position="373"/>
    </location>
</feature>